<reference evidence="3 4" key="1">
    <citation type="journal article" date="2022" name="BMC Genomics">
        <title>Comparative genome analysis of mycobacteria focusing on tRNA and non-coding RNA.</title>
        <authorList>
            <person name="Behra P.R.K."/>
            <person name="Pettersson B.M.F."/>
            <person name="Ramesh M."/>
            <person name="Das S."/>
            <person name="Dasgupta S."/>
            <person name="Kirsebom L.A."/>
        </authorList>
    </citation>
    <scope>NUCLEOTIDE SEQUENCE [LARGE SCALE GENOMIC DNA]</scope>
    <source>
        <strain evidence="3 4">DSM 44078</strain>
    </source>
</reference>
<proteinExistence type="predicted"/>
<evidence type="ECO:0000313" key="3">
    <source>
        <dbReference type="EMBL" id="MCV7228283.1"/>
    </source>
</evidence>
<dbReference type="SMART" id="SM00014">
    <property type="entry name" value="acidPPc"/>
    <property type="match status" value="1"/>
</dbReference>
<organism evidence="3 4">
    <name type="scientific">Mycolicibacterium komossense</name>
    <dbReference type="NCBI Taxonomy" id="1779"/>
    <lineage>
        <taxon>Bacteria</taxon>
        <taxon>Bacillati</taxon>
        <taxon>Actinomycetota</taxon>
        <taxon>Actinomycetes</taxon>
        <taxon>Mycobacteriales</taxon>
        <taxon>Mycobacteriaceae</taxon>
        <taxon>Mycolicibacterium</taxon>
    </lineage>
</organism>
<protein>
    <submittedName>
        <fullName evidence="3">Phosphatase PAP2 family protein</fullName>
    </submittedName>
</protein>
<keyword evidence="1" id="KW-0812">Transmembrane</keyword>
<evidence type="ECO:0000259" key="2">
    <source>
        <dbReference type="SMART" id="SM00014"/>
    </source>
</evidence>
<accession>A0ABT3CFL6</accession>
<feature type="transmembrane region" description="Helical" evidence="1">
    <location>
        <begin position="164"/>
        <end position="182"/>
    </location>
</feature>
<dbReference type="PANTHER" id="PTHR14969:SF13">
    <property type="entry name" value="AT30094P"/>
    <property type="match status" value="1"/>
</dbReference>
<dbReference type="Gene3D" id="1.20.144.10">
    <property type="entry name" value="Phosphatidic acid phosphatase type 2/haloperoxidase"/>
    <property type="match status" value="2"/>
</dbReference>
<keyword evidence="1" id="KW-1133">Transmembrane helix</keyword>
<keyword evidence="1" id="KW-0472">Membrane</keyword>
<feature type="domain" description="Phosphatidic acid phosphatase type 2/haloperoxidase" evidence="2">
    <location>
        <begin position="68"/>
        <end position="179"/>
    </location>
</feature>
<feature type="transmembrane region" description="Helical" evidence="1">
    <location>
        <begin position="68"/>
        <end position="90"/>
    </location>
</feature>
<evidence type="ECO:0000313" key="4">
    <source>
        <dbReference type="Proteomes" id="UP001526201"/>
    </source>
</evidence>
<dbReference type="CDD" id="cd03392">
    <property type="entry name" value="PAP2_like_2"/>
    <property type="match status" value="1"/>
</dbReference>
<dbReference type="Proteomes" id="UP001526201">
    <property type="component" value="Unassembled WGS sequence"/>
</dbReference>
<feature type="transmembrane region" description="Helical" evidence="1">
    <location>
        <begin position="110"/>
        <end position="131"/>
    </location>
</feature>
<dbReference type="Pfam" id="PF01569">
    <property type="entry name" value="PAP2"/>
    <property type="match status" value="1"/>
</dbReference>
<feature type="transmembrane region" description="Helical" evidence="1">
    <location>
        <begin position="138"/>
        <end position="158"/>
    </location>
</feature>
<keyword evidence="4" id="KW-1185">Reference proteome</keyword>
<feature type="transmembrane region" description="Helical" evidence="1">
    <location>
        <begin position="37"/>
        <end position="61"/>
    </location>
</feature>
<comment type="caution">
    <text evidence="3">The sequence shown here is derived from an EMBL/GenBank/DDBJ whole genome shotgun (WGS) entry which is preliminary data.</text>
</comment>
<dbReference type="InterPro" id="IPR036938">
    <property type="entry name" value="PAP2/HPO_sf"/>
</dbReference>
<dbReference type="EMBL" id="JACKTY010000032">
    <property type="protein sequence ID" value="MCV7228283.1"/>
    <property type="molecule type" value="Genomic_DNA"/>
</dbReference>
<gene>
    <name evidence="3" type="ORF">H7J73_19920</name>
</gene>
<sequence length="206" mass="21987">MWIGWLQGWRWLAAVDNWFLNGLYPIGAAHPNWVTCWNVFCTVVGPTAFRVLGVVVIIWLLARRYLRVALFLVLSVELAGLVAETAKHLANRPRPATAMVDALGTSFPSGHAVGVTAAVLALLTVAFAFVGPRWRVPLAVLGAVVIVAIGVGRVVLNVHHPSDVLAGWALGYLWYLACLLLVRPFPLVRVGVSAAAGTPVVPGSGS</sequence>
<dbReference type="PANTHER" id="PTHR14969">
    <property type="entry name" value="SPHINGOSINE-1-PHOSPHATE PHOSPHOHYDROLASE"/>
    <property type="match status" value="1"/>
</dbReference>
<dbReference type="SUPFAM" id="SSF48317">
    <property type="entry name" value="Acid phosphatase/Vanadium-dependent haloperoxidase"/>
    <property type="match status" value="1"/>
</dbReference>
<evidence type="ECO:0000256" key="1">
    <source>
        <dbReference type="SAM" id="Phobius"/>
    </source>
</evidence>
<name>A0ABT3CFL6_9MYCO</name>
<dbReference type="InterPro" id="IPR000326">
    <property type="entry name" value="PAP2/HPO"/>
</dbReference>